<dbReference type="InterPro" id="IPR036034">
    <property type="entry name" value="PDZ_sf"/>
</dbReference>
<dbReference type="Gene3D" id="3.40.50.300">
    <property type="entry name" value="P-loop containing nucleotide triphosphate hydrolases"/>
    <property type="match status" value="1"/>
</dbReference>
<evidence type="ECO:0000256" key="3">
    <source>
        <dbReference type="PROSITE-ProRule" id="PRU00192"/>
    </source>
</evidence>
<dbReference type="Proteomes" id="UP000699462">
    <property type="component" value="Unassembled WGS sequence"/>
</dbReference>
<feature type="compositionally biased region" description="Polar residues" evidence="4">
    <location>
        <begin position="359"/>
        <end position="396"/>
    </location>
</feature>
<proteinExistence type="inferred from homology"/>
<dbReference type="Gene3D" id="2.30.42.10">
    <property type="match status" value="1"/>
</dbReference>
<dbReference type="AlphaFoldDB" id="A0A8T0DFC1"/>
<comment type="similarity">
    <text evidence="1">Belongs to the MAGUK family.</text>
</comment>
<feature type="compositionally biased region" description="Basic and acidic residues" evidence="4">
    <location>
        <begin position="348"/>
        <end position="357"/>
    </location>
</feature>
<evidence type="ECO:0000256" key="1">
    <source>
        <dbReference type="ARBA" id="ARBA00007014"/>
    </source>
</evidence>
<dbReference type="InterPro" id="IPR041489">
    <property type="entry name" value="PDZ_6"/>
</dbReference>
<dbReference type="EMBL" id="JTDF01005058">
    <property type="protein sequence ID" value="KAF8566479.1"/>
    <property type="molecule type" value="Genomic_DNA"/>
</dbReference>
<dbReference type="PROSITE" id="PS50106">
    <property type="entry name" value="PDZ"/>
    <property type="match status" value="1"/>
</dbReference>
<dbReference type="SMART" id="SM00072">
    <property type="entry name" value="GuKc"/>
    <property type="match status" value="1"/>
</dbReference>
<name>A0A8T0DFC1_9TREM</name>
<dbReference type="Pfam" id="PF17820">
    <property type="entry name" value="PDZ_6"/>
    <property type="match status" value="1"/>
</dbReference>
<feature type="compositionally biased region" description="Acidic residues" evidence="4">
    <location>
        <begin position="1127"/>
        <end position="1139"/>
    </location>
</feature>
<evidence type="ECO:0000259" key="7">
    <source>
        <dbReference type="PROSITE" id="PS50106"/>
    </source>
</evidence>
<dbReference type="InterPro" id="IPR008145">
    <property type="entry name" value="GK/Ca_channel_bsu"/>
</dbReference>
<dbReference type="SMART" id="SM00326">
    <property type="entry name" value="SH3"/>
    <property type="match status" value="1"/>
</dbReference>
<dbReference type="InterPro" id="IPR001452">
    <property type="entry name" value="SH3_domain"/>
</dbReference>
<evidence type="ECO:0000313" key="8">
    <source>
        <dbReference type="EMBL" id="KAF8566479.1"/>
    </source>
</evidence>
<dbReference type="PANTHER" id="PTHR23122">
    <property type="entry name" value="MEMBRANE-ASSOCIATED GUANYLATE KINASE MAGUK"/>
    <property type="match status" value="1"/>
</dbReference>
<dbReference type="PROSITE" id="PS50052">
    <property type="entry name" value="GUANYLATE_KINASE_2"/>
    <property type="match status" value="1"/>
</dbReference>
<dbReference type="Pfam" id="PF00018">
    <property type="entry name" value="SH3_1"/>
    <property type="match status" value="1"/>
</dbReference>
<dbReference type="PROSITE" id="PS50002">
    <property type="entry name" value="SH3"/>
    <property type="match status" value="1"/>
</dbReference>
<feature type="compositionally biased region" description="Basic and acidic residues" evidence="4">
    <location>
        <begin position="1045"/>
        <end position="1071"/>
    </location>
</feature>
<dbReference type="InterPro" id="IPR001478">
    <property type="entry name" value="PDZ"/>
</dbReference>
<feature type="compositionally biased region" description="Polar residues" evidence="4">
    <location>
        <begin position="430"/>
        <end position="444"/>
    </location>
</feature>
<protein>
    <recommendedName>
        <fullName evidence="10">MAGUK p55 subfamily member 6</fullName>
    </recommendedName>
</protein>
<feature type="compositionally biased region" description="Polar residues" evidence="4">
    <location>
        <begin position="238"/>
        <end position="247"/>
    </location>
</feature>
<keyword evidence="2 3" id="KW-0728">SH3 domain</keyword>
<feature type="compositionally biased region" description="Polar residues" evidence="4">
    <location>
        <begin position="1102"/>
        <end position="1122"/>
    </location>
</feature>
<dbReference type="InterPro" id="IPR036028">
    <property type="entry name" value="SH3-like_dom_sf"/>
</dbReference>
<feature type="region of interest" description="Disordered" evidence="4">
    <location>
        <begin position="645"/>
        <end position="667"/>
    </location>
</feature>
<dbReference type="SMART" id="SM00228">
    <property type="entry name" value="PDZ"/>
    <property type="match status" value="1"/>
</dbReference>
<feature type="region of interest" description="Disordered" evidence="4">
    <location>
        <begin position="158"/>
        <end position="183"/>
    </location>
</feature>
<sequence length="1139" mass="125451">MPTAVMKKPRHIYALQVTRQLVDNPARLSDYVSASGAQVTERELNFLRKFLSNDYLKRSFELIDELTGGSNFIPLVRDLRPANPAERDSLQALSDLWTELETFVMQTREDDEPNAHELYDLLADPYIREVLVAYDDIANHRYQMEELDLIEIYTEPEPSHKSLSAERISSKQERISRSRDLLVQPEEPIDDSLVEVTAISEDANRRVSASNSDFVVVNHPSDKELNKSDDGSPEYRSRTTQKPTATGGTLDRPGINVAKLASRFESGTTTTVPSRNSDKSSLKKHRSSTPKESKFKQSLAEEDSWDCIPVGDSRMAPDTKVSSLSVNNPHRKLISAPTTLPSSPLTPRDSRNSRAHDAPNTSETSRRNSQNKPGSELSPVTPNTKNLVSGPDSASSHVPKKRTAKQIDNSTLPYHPSTLPVRNNKRPSKTSKQIADSSPLATQSLHRRTSRQSTTSEGTAKQPEPGKPRLVRLRRDRPGEAIGITIAVRTPSPTPTGDSSAPSGMSCLAIQRVMTGSLADRNGSLSPGDILLEFNGRPVHSLDEVYKLMQQTSSALECELLVKTPTGGGILRPGSQHKPNSLIGKRYIRTFFDYDATKDALMPTGDCGLSFKSGDVLELVDDQDPNWWQVRPLNDAHSKTRLVPSQTLEERRKAFNQEKAPGSGTRKSKRTIKTFFRAADASGLRLRADLWSYEEVVPWPQSMIPCLLLLGSTGVGRRNLKVLLASHDPQRFAYPTSDTTNPIASANQFTIVPKAQMEADVRSGAYVEWGKVDGHYYGIRFSAIRKIIASGRTAVLDCQPQTVHLLHQPEFNPCVVLVAAPAFEVAKRMMEEGLQAGVTKNNRSDVELRNLIEESHKFAKEHRHLYFHTLTNGNLQESVEKLNRLVSRLERQPSWIPSGWAYELSVPTGSGLPGTGATFIPGSSSLSALGLQGLPPARASTIARSVISGISEASSESAHRLARPPSICSNAGANERGRGKPPVPSGQRLYERRRKPQYDFRPLSPAIPEHDTPSESSINHSVLSPHNRMGTSSSKTYRQTPSSGHSREKHLIRTGEQADRKNMSPRSHDQSGLRTSSPATGGNSGHSQPAALRPSGKENDARTSQPIVATHPTTTEDNPDSISDTSTESDDTDEEARRT</sequence>
<dbReference type="OrthoDB" id="65789at2759"/>
<feature type="compositionally biased region" description="Basic and acidic residues" evidence="4">
    <location>
        <begin position="158"/>
        <end position="180"/>
    </location>
</feature>
<feature type="compositionally biased region" description="Low complexity" evidence="4">
    <location>
        <begin position="334"/>
        <end position="347"/>
    </location>
</feature>
<feature type="compositionally biased region" description="Basic and acidic residues" evidence="4">
    <location>
        <begin position="220"/>
        <end position="237"/>
    </location>
</feature>
<dbReference type="InterPro" id="IPR008144">
    <property type="entry name" value="Guanylate_kin-like_dom"/>
</dbReference>
<gene>
    <name evidence="8" type="ORF">P879_04726</name>
</gene>
<dbReference type="InterPro" id="IPR027417">
    <property type="entry name" value="P-loop_NTPase"/>
</dbReference>
<evidence type="ECO:0008006" key="10">
    <source>
        <dbReference type="Google" id="ProtNLM"/>
    </source>
</evidence>
<evidence type="ECO:0000259" key="5">
    <source>
        <dbReference type="PROSITE" id="PS50002"/>
    </source>
</evidence>
<dbReference type="InterPro" id="IPR050716">
    <property type="entry name" value="MAGUK"/>
</dbReference>
<dbReference type="Pfam" id="PF00625">
    <property type="entry name" value="Guanylate_kin"/>
    <property type="match status" value="1"/>
</dbReference>
<evidence type="ECO:0000313" key="9">
    <source>
        <dbReference type="Proteomes" id="UP000699462"/>
    </source>
</evidence>
<feature type="region of interest" description="Disordered" evidence="4">
    <location>
        <begin position="953"/>
        <end position="1139"/>
    </location>
</feature>
<evidence type="ECO:0000256" key="4">
    <source>
        <dbReference type="SAM" id="MobiDB-lite"/>
    </source>
</evidence>
<dbReference type="SUPFAM" id="SSF50044">
    <property type="entry name" value="SH3-domain"/>
    <property type="match status" value="1"/>
</dbReference>
<organism evidence="8 9">
    <name type="scientific">Paragonimus westermani</name>
    <dbReference type="NCBI Taxonomy" id="34504"/>
    <lineage>
        <taxon>Eukaryota</taxon>
        <taxon>Metazoa</taxon>
        <taxon>Spiralia</taxon>
        <taxon>Lophotrochozoa</taxon>
        <taxon>Platyhelminthes</taxon>
        <taxon>Trematoda</taxon>
        <taxon>Digenea</taxon>
        <taxon>Plagiorchiida</taxon>
        <taxon>Troglotremata</taxon>
        <taxon>Troglotrematidae</taxon>
        <taxon>Paragonimus</taxon>
    </lineage>
</organism>
<evidence type="ECO:0000259" key="6">
    <source>
        <dbReference type="PROSITE" id="PS50052"/>
    </source>
</evidence>
<feature type="domain" description="PDZ" evidence="7">
    <location>
        <begin position="470"/>
        <end position="564"/>
    </location>
</feature>
<comment type="caution">
    <text evidence="8">The sequence shown here is derived from an EMBL/GenBank/DDBJ whole genome shotgun (WGS) entry which is preliminary data.</text>
</comment>
<keyword evidence="9" id="KW-1185">Reference proteome</keyword>
<dbReference type="SUPFAM" id="SSF50156">
    <property type="entry name" value="PDZ domain-like"/>
    <property type="match status" value="1"/>
</dbReference>
<feature type="compositionally biased region" description="Polar residues" evidence="4">
    <location>
        <begin position="1014"/>
        <end position="1044"/>
    </location>
</feature>
<reference evidence="8 9" key="1">
    <citation type="submission" date="2019-07" db="EMBL/GenBank/DDBJ databases">
        <title>Annotation for the trematode Paragonimus westermani.</title>
        <authorList>
            <person name="Choi Y.-J."/>
        </authorList>
    </citation>
    <scope>NUCLEOTIDE SEQUENCE [LARGE SCALE GENOMIC DNA]</scope>
    <source>
        <strain evidence="8">180907_Pwestermani</strain>
    </source>
</reference>
<feature type="compositionally biased region" description="Polar residues" evidence="4">
    <location>
        <begin position="1072"/>
        <end position="1087"/>
    </location>
</feature>
<feature type="domain" description="SH3" evidence="5">
    <location>
        <begin position="583"/>
        <end position="653"/>
    </location>
</feature>
<feature type="compositionally biased region" description="Polar residues" evidence="4">
    <location>
        <begin position="265"/>
        <end position="275"/>
    </location>
</feature>
<feature type="domain" description="Guanylate kinase-like" evidence="6">
    <location>
        <begin position="704"/>
        <end position="887"/>
    </location>
</feature>
<accession>A0A8T0DFC1</accession>
<dbReference type="Gene3D" id="2.30.30.40">
    <property type="entry name" value="SH3 Domains"/>
    <property type="match status" value="1"/>
</dbReference>
<feature type="region of interest" description="Disordered" evidence="4">
    <location>
        <begin position="211"/>
        <end position="477"/>
    </location>
</feature>
<dbReference type="SUPFAM" id="SSF52540">
    <property type="entry name" value="P-loop containing nucleoside triphosphate hydrolases"/>
    <property type="match status" value="1"/>
</dbReference>
<evidence type="ECO:0000256" key="2">
    <source>
        <dbReference type="ARBA" id="ARBA00022443"/>
    </source>
</evidence>